<evidence type="ECO:0000259" key="9">
    <source>
        <dbReference type="Pfam" id="PF12704"/>
    </source>
</evidence>
<evidence type="ECO:0000313" key="10">
    <source>
        <dbReference type="EMBL" id="QNI34771.1"/>
    </source>
</evidence>
<dbReference type="PANTHER" id="PTHR30572">
    <property type="entry name" value="MEMBRANE COMPONENT OF TRANSPORTER-RELATED"/>
    <property type="match status" value="1"/>
</dbReference>
<keyword evidence="2" id="KW-1003">Cell membrane</keyword>
<sequence>MLAKGVDANQAYQTLHSELEDRRLLKGLASTVAREREPLAAGSTGQAKFLGGIGRDLRYAMRQLRQSPGFAIVAILSLALGVGANTAVFQLLDAVRLRLLPVKHPEQLVAVRITNATNGRTGNFQSDHADLTFGVWNLLRAQQAGFSSIAAWSSAGRNLSEGGEARNANTLMVSGDFFPMLGLQPLIGRLLSPSDDYRGCGAQGAVLSYGFWQRAYGGHDSVLGSKITLDRQIFQVIGVTLPSFHGVDVGRDFDVAIAMCSEPVFSGKDSWTDSSQTWWLAVIGRLKPGWKIESASAQLKTISPGIFAATLPAQFDPIDKKEYLRFQLGALCADNGVSSLRGGKRDPLTILMGLSGLVLLLACANLANLLLARASARQREMALRLTLGASRARLMRQVLAESLLLAIFGTLVGVCLAQVLSRGLISMLTSSGNSIFLDMTPDWRVFGFAAGLAIFTCILFGLTPALQASHTDPGSAMKANGRGVTSGRHHFALRRFLVVSQVALSLVLLVGALLFARSFRNLMTVDTGFEQDHVLVAGFDFSPLQIPMERRAAFNRELNERMRAIPGVQSVAGVFIVPISHSGWDNNIDVPGGPQRQDTQFNSVSAGYFQTMRVPMLAGRDFNESDLPNSPRVAIVNETFARKFFAGANPVGKVVDDAGKPDQTYQIVGLVKDMKYHTLREDFKPIIFVATSQEKEPGEGQTFVIRSNELTESLVAEVKRVAQAMNPAMVLNFSTFRAQVRDDLMGERLMATLTGFFGVLAIVLAMIGIYGVISYMVLRRRNEIGVRMALGAARTRILLMVLRESLILLAIGAVIGTGLALAAGVAAASMLYGLKAHDPLTLGASLVCLAVIVIIASFIPARQAATVDPMVVLREE</sequence>
<evidence type="ECO:0000256" key="4">
    <source>
        <dbReference type="ARBA" id="ARBA00022989"/>
    </source>
</evidence>
<evidence type="ECO:0000256" key="3">
    <source>
        <dbReference type="ARBA" id="ARBA00022692"/>
    </source>
</evidence>
<dbReference type="InterPro" id="IPR050250">
    <property type="entry name" value="Macrolide_Exporter_MacB"/>
</dbReference>
<organism evidence="10 11">
    <name type="scientific">Alloacidobacterium dinghuense</name>
    <dbReference type="NCBI Taxonomy" id="2763107"/>
    <lineage>
        <taxon>Bacteria</taxon>
        <taxon>Pseudomonadati</taxon>
        <taxon>Acidobacteriota</taxon>
        <taxon>Terriglobia</taxon>
        <taxon>Terriglobales</taxon>
        <taxon>Acidobacteriaceae</taxon>
        <taxon>Alloacidobacterium</taxon>
    </lineage>
</organism>
<name>A0A7G8BQF1_9BACT</name>
<feature type="transmembrane region" description="Helical" evidence="7">
    <location>
        <begin position="755"/>
        <end position="778"/>
    </location>
</feature>
<feature type="transmembrane region" description="Helical" evidence="7">
    <location>
        <begin position="806"/>
        <end position="834"/>
    </location>
</feature>
<evidence type="ECO:0000256" key="2">
    <source>
        <dbReference type="ARBA" id="ARBA00022475"/>
    </source>
</evidence>
<evidence type="ECO:0000256" key="6">
    <source>
        <dbReference type="ARBA" id="ARBA00038076"/>
    </source>
</evidence>
<dbReference type="NCBIfam" id="TIGR03434">
    <property type="entry name" value="ADOP"/>
    <property type="match status" value="1"/>
</dbReference>
<dbReference type="AlphaFoldDB" id="A0A7G8BQF1"/>
<dbReference type="InterPro" id="IPR017800">
    <property type="entry name" value="ADOP"/>
</dbReference>
<evidence type="ECO:0000256" key="1">
    <source>
        <dbReference type="ARBA" id="ARBA00004651"/>
    </source>
</evidence>
<feature type="transmembrane region" description="Helical" evidence="7">
    <location>
        <begin position="840"/>
        <end position="861"/>
    </location>
</feature>
<evidence type="ECO:0000256" key="5">
    <source>
        <dbReference type="ARBA" id="ARBA00023136"/>
    </source>
</evidence>
<feature type="domain" description="ABC3 transporter permease C-terminal" evidence="8">
    <location>
        <begin position="756"/>
        <end position="868"/>
    </location>
</feature>
<accession>A0A7G8BQF1</accession>
<keyword evidence="3 7" id="KW-0812">Transmembrane</keyword>
<feature type="transmembrane region" description="Helical" evidence="7">
    <location>
        <begin position="348"/>
        <end position="371"/>
    </location>
</feature>
<comment type="subcellular location">
    <subcellularLocation>
        <location evidence="1">Cell membrane</location>
        <topology evidence="1">Multi-pass membrane protein</topology>
    </subcellularLocation>
</comment>
<dbReference type="KEGG" id="adin:H7849_03265"/>
<feature type="transmembrane region" description="Helical" evidence="7">
    <location>
        <begin position="445"/>
        <end position="468"/>
    </location>
</feature>
<feature type="domain" description="MacB-like periplasmic core" evidence="9">
    <location>
        <begin position="72"/>
        <end position="301"/>
    </location>
</feature>
<dbReference type="InterPro" id="IPR003838">
    <property type="entry name" value="ABC3_permease_C"/>
</dbReference>
<feature type="transmembrane region" description="Helical" evidence="7">
    <location>
        <begin position="70"/>
        <end position="92"/>
    </location>
</feature>
<gene>
    <name evidence="10" type="ORF">H7849_03265</name>
</gene>
<keyword evidence="5 7" id="KW-0472">Membrane</keyword>
<feature type="domain" description="MacB-like periplasmic core" evidence="9">
    <location>
        <begin position="497"/>
        <end position="719"/>
    </location>
</feature>
<feature type="transmembrane region" description="Helical" evidence="7">
    <location>
        <begin position="403"/>
        <end position="425"/>
    </location>
</feature>
<dbReference type="GO" id="GO:0022857">
    <property type="term" value="F:transmembrane transporter activity"/>
    <property type="evidence" value="ECO:0007669"/>
    <property type="project" value="TreeGrafter"/>
</dbReference>
<feature type="transmembrane region" description="Helical" evidence="7">
    <location>
        <begin position="496"/>
        <end position="516"/>
    </location>
</feature>
<keyword evidence="11" id="KW-1185">Reference proteome</keyword>
<dbReference type="PANTHER" id="PTHR30572:SF4">
    <property type="entry name" value="ABC TRANSPORTER PERMEASE YTRF"/>
    <property type="match status" value="1"/>
</dbReference>
<dbReference type="Pfam" id="PF12704">
    <property type="entry name" value="MacB_PCD"/>
    <property type="match status" value="2"/>
</dbReference>
<dbReference type="EMBL" id="CP060394">
    <property type="protein sequence ID" value="QNI34771.1"/>
    <property type="molecule type" value="Genomic_DNA"/>
</dbReference>
<keyword evidence="4 7" id="KW-1133">Transmembrane helix</keyword>
<dbReference type="Proteomes" id="UP000515312">
    <property type="component" value="Chromosome"/>
</dbReference>
<comment type="similarity">
    <text evidence="6">Belongs to the ABC-4 integral membrane protein family.</text>
</comment>
<protein>
    <submittedName>
        <fullName evidence="10">ABC transporter permease</fullName>
    </submittedName>
</protein>
<evidence type="ECO:0000256" key="7">
    <source>
        <dbReference type="SAM" id="Phobius"/>
    </source>
</evidence>
<feature type="domain" description="ABC3 transporter permease C-terminal" evidence="8">
    <location>
        <begin position="354"/>
        <end position="473"/>
    </location>
</feature>
<reference evidence="10 11" key="1">
    <citation type="submission" date="2020-08" db="EMBL/GenBank/DDBJ databases">
        <title>Edaphobacter telluris sp. nov. and Acidobacterium dinghuensis sp. nov., two acidobacteria isolated from forest soil.</title>
        <authorList>
            <person name="Fu J."/>
            <person name="Qiu L."/>
        </authorList>
    </citation>
    <scope>NUCLEOTIDE SEQUENCE [LARGE SCALE GENOMIC DNA]</scope>
    <source>
        <strain evidence="10">4Y35</strain>
    </source>
</reference>
<evidence type="ECO:0000313" key="11">
    <source>
        <dbReference type="Proteomes" id="UP000515312"/>
    </source>
</evidence>
<proteinExistence type="inferred from homology"/>
<evidence type="ECO:0000259" key="8">
    <source>
        <dbReference type="Pfam" id="PF02687"/>
    </source>
</evidence>
<dbReference type="GO" id="GO:0005886">
    <property type="term" value="C:plasma membrane"/>
    <property type="evidence" value="ECO:0007669"/>
    <property type="project" value="UniProtKB-SubCell"/>
</dbReference>
<dbReference type="InterPro" id="IPR025857">
    <property type="entry name" value="MacB_PCD"/>
</dbReference>
<dbReference type="Pfam" id="PF02687">
    <property type="entry name" value="FtsX"/>
    <property type="match status" value="2"/>
</dbReference>